<reference evidence="1 2" key="1">
    <citation type="submission" date="2024-03" db="EMBL/GenBank/DDBJ databases">
        <title>The Acrasis kona genome and developmental transcriptomes reveal deep origins of eukaryotic multicellular pathways.</title>
        <authorList>
            <person name="Sheikh S."/>
            <person name="Fu C.-J."/>
            <person name="Brown M.W."/>
            <person name="Baldauf S.L."/>
        </authorList>
    </citation>
    <scope>NUCLEOTIDE SEQUENCE [LARGE SCALE GENOMIC DNA]</scope>
    <source>
        <strain evidence="1 2">ATCC MYA-3509</strain>
    </source>
</reference>
<dbReference type="AlphaFoldDB" id="A0AAW2YN63"/>
<protein>
    <submittedName>
        <fullName evidence="1">AIP1</fullName>
    </submittedName>
</protein>
<accession>A0AAW2YN63</accession>
<comment type="caution">
    <text evidence="1">The sequence shown here is derived from an EMBL/GenBank/DDBJ whole genome shotgun (WGS) entry which is preliminary data.</text>
</comment>
<organism evidence="1 2">
    <name type="scientific">Acrasis kona</name>
    <dbReference type="NCBI Taxonomy" id="1008807"/>
    <lineage>
        <taxon>Eukaryota</taxon>
        <taxon>Discoba</taxon>
        <taxon>Heterolobosea</taxon>
        <taxon>Tetramitia</taxon>
        <taxon>Eutetramitia</taxon>
        <taxon>Acrasidae</taxon>
        <taxon>Acrasis</taxon>
    </lineage>
</organism>
<gene>
    <name evidence="1" type="ORF">AKO1_004388</name>
</gene>
<proteinExistence type="predicted"/>
<sequence length="313" mass="35484">MLVPNITHAVVLKGQIVYVWNTSTESLELSVELPRPSGGTIFRGNRLISLNDTMVIVTDYLGNHHFFDILQGRVLSTVPCVGDIIKLDDDSLVTVTLERLHLNEEGFTSWKFFRVNVDLSNYDITLSPLSSIDVKSYNELVTHACGGDGYLLHTYDNPPETIVHNIHTGEHVMNIKEPVNNDQVVFFHDMVSYHDGSHWVGNRNTVITRSLKTGDIISKVYLQEKKDVLFLNNDFIGLDHGNSMDIFDLKRGRLLFNIKSLEGHPKAKRGDYIITRNGKSEMELWDMKTRQKMCKIGEGEHATFLPGRLDTTT</sequence>
<evidence type="ECO:0000313" key="1">
    <source>
        <dbReference type="EMBL" id="KAL0478540.1"/>
    </source>
</evidence>
<keyword evidence="2" id="KW-1185">Reference proteome</keyword>
<dbReference type="SUPFAM" id="SSF50998">
    <property type="entry name" value="Quinoprotein alcohol dehydrogenase-like"/>
    <property type="match status" value="1"/>
</dbReference>
<dbReference type="InterPro" id="IPR011047">
    <property type="entry name" value="Quinoprotein_ADH-like_sf"/>
</dbReference>
<dbReference type="EMBL" id="JAOPGA020000423">
    <property type="protein sequence ID" value="KAL0478540.1"/>
    <property type="molecule type" value="Genomic_DNA"/>
</dbReference>
<evidence type="ECO:0000313" key="2">
    <source>
        <dbReference type="Proteomes" id="UP001431209"/>
    </source>
</evidence>
<dbReference type="Proteomes" id="UP001431209">
    <property type="component" value="Unassembled WGS sequence"/>
</dbReference>
<name>A0AAW2YN63_9EUKA</name>